<feature type="compositionally biased region" description="Basic and acidic residues" evidence="1">
    <location>
        <begin position="538"/>
        <end position="548"/>
    </location>
</feature>
<feature type="compositionally biased region" description="Basic residues" evidence="1">
    <location>
        <begin position="39"/>
        <end position="86"/>
    </location>
</feature>
<dbReference type="Proteomes" id="UP001381693">
    <property type="component" value="Unassembled WGS sequence"/>
</dbReference>
<protein>
    <submittedName>
        <fullName evidence="2">Uncharacterized protein</fullName>
    </submittedName>
</protein>
<feature type="compositionally biased region" description="Basic residues" evidence="1">
    <location>
        <begin position="549"/>
        <end position="562"/>
    </location>
</feature>
<sequence length="669" mass="78052">MDAICRCGLPTKSPKYKLSRPFGKRGRKTFQNRRENTRNKRKEREKKILKHKKLTSRDKKKTSRSHNRRKKNESTRNRRKHKKRDKSAKLNEKRKTDRKRKNFEFIVPKPNKFNSDYPSVVTILVTETRRISKKIPNAKTNKAIGKSFPIKRKGYSRSKSWRKNENEAATKSHLKRENKESVDEKTNHLQQIFFWQNAMSIEQGKRKERRSKRTDDCKNSREMAIGNSRKKREVFGNERVSSKAMRNSKKVKQIRKWRSIRPSLKIFRGRFKGEATSDKTNKENTLNAQAKSEDRGKRKSIVNKTKDPQARRGDRGKKKSIENKTKDPQAKSRDRGKKKSIENIKRDPQVKRGDRGKKKSIEDKTKDPQAKNGDRGMKNSVENKTKDPQVKRRDKGKKKSIENKTMDPQAKRGDRGKKNSIENKTKDPQVKRRDKGKKKSIENKKKDPLAKRGDKGKKNSIEDNTKDPQANRRDRGKKKSIEDKTKDPQAKRRGRGKKKSIENKKKDPQAKRGDRGKKKSIEDKTGHKKTRKGKKHQKQDGNEDDIPRSRKKEKRKQGKKIHRIHKTCSGVLVGKSKVLTSTDCCNICVTIWESMLDERKEPSSPNSVIRENFSRMRRKKTKSLLKSIKVLIGFSKVNQKIETEGASLRVKNISISQECYLKKINESGK</sequence>
<feature type="compositionally biased region" description="Basic and acidic residues" evidence="1">
    <location>
        <begin position="439"/>
        <end position="490"/>
    </location>
</feature>
<feature type="compositionally biased region" description="Basic and acidic residues" evidence="1">
    <location>
        <begin position="399"/>
        <end position="431"/>
    </location>
</feature>
<name>A0AAN8X2Z9_HALRR</name>
<keyword evidence="3" id="KW-1185">Reference proteome</keyword>
<reference evidence="2 3" key="1">
    <citation type="submission" date="2023-11" db="EMBL/GenBank/DDBJ databases">
        <title>Halocaridina rubra genome assembly.</title>
        <authorList>
            <person name="Smith C."/>
        </authorList>
    </citation>
    <scope>NUCLEOTIDE SEQUENCE [LARGE SCALE GENOMIC DNA]</scope>
    <source>
        <strain evidence="2">EP-1</strain>
        <tissue evidence="2">Whole</tissue>
    </source>
</reference>
<feature type="region of interest" description="Disordered" evidence="1">
    <location>
        <begin position="136"/>
        <end position="185"/>
    </location>
</feature>
<proteinExistence type="predicted"/>
<feature type="compositionally biased region" description="Basic and acidic residues" evidence="1">
    <location>
        <begin position="162"/>
        <end position="185"/>
    </location>
</feature>
<feature type="compositionally biased region" description="Basic and acidic residues" evidence="1">
    <location>
        <begin position="304"/>
        <end position="391"/>
    </location>
</feature>
<evidence type="ECO:0000313" key="3">
    <source>
        <dbReference type="Proteomes" id="UP001381693"/>
    </source>
</evidence>
<dbReference type="EMBL" id="JAXCGZ010009487">
    <property type="protein sequence ID" value="KAK7077025.1"/>
    <property type="molecule type" value="Genomic_DNA"/>
</dbReference>
<feature type="compositionally biased region" description="Basic and acidic residues" evidence="1">
    <location>
        <begin position="271"/>
        <end position="282"/>
    </location>
</feature>
<feature type="compositionally biased region" description="Basic residues" evidence="1">
    <location>
        <begin position="14"/>
        <end position="31"/>
    </location>
</feature>
<evidence type="ECO:0000256" key="1">
    <source>
        <dbReference type="SAM" id="MobiDB-lite"/>
    </source>
</evidence>
<feature type="region of interest" description="Disordered" evidence="1">
    <location>
        <begin position="1"/>
        <end position="103"/>
    </location>
</feature>
<dbReference type="AlphaFoldDB" id="A0AAN8X2Z9"/>
<organism evidence="2 3">
    <name type="scientific">Halocaridina rubra</name>
    <name type="common">Hawaiian red shrimp</name>
    <dbReference type="NCBI Taxonomy" id="373956"/>
    <lineage>
        <taxon>Eukaryota</taxon>
        <taxon>Metazoa</taxon>
        <taxon>Ecdysozoa</taxon>
        <taxon>Arthropoda</taxon>
        <taxon>Crustacea</taxon>
        <taxon>Multicrustacea</taxon>
        <taxon>Malacostraca</taxon>
        <taxon>Eumalacostraca</taxon>
        <taxon>Eucarida</taxon>
        <taxon>Decapoda</taxon>
        <taxon>Pleocyemata</taxon>
        <taxon>Caridea</taxon>
        <taxon>Atyoidea</taxon>
        <taxon>Atyidae</taxon>
        <taxon>Halocaridina</taxon>
    </lineage>
</organism>
<feature type="region of interest" description="Disordered" evidence="1">
    <location>
        <begin position="200"/>
        <end position="562"/>
    </location>
</feature>
<accession>A0AAN8X2Z9</accession>
<evidence type="ECO:0000313" key="2">
    <source>
        <dbReference type="EMBL" id="KAK7077025.1"/>
    </source>
</evidence>
<feature type="compositionally biased region" description="Basic and acidic residues" evidence="1">
    <location>
        <begin position="499"/>
        <end position="525"/>
    </location>
</feature>
<comment type="caution">
    <text evidence="2">The sequence shown here is derived from an EMBL/GenBank/DDBJ whole genome shotgun (WGS) entry which is preliminary data.</text>
</comment>
<gene>
    <name evidence="2" type="ORF">SK128_002227</name>
</gene>
<feature type="compositionally biased region" description="Basic residues" evidence="1">
    <location>
        <begin position="526"/>
        <end position="537"/>
    </location>
</feature>
<feature type="compositionally biased region" description="Basic residues" evidence="1">
    <location>
        <begin position="149"/>
        <end position="161"/>
    </location>
</feature>
<feature type="compositionally biased region" description="Basic residues" evidence="1">
    <location>
        <begin position="246"/>
        <end position="259"/>
    </location>
</feature>